<keyword evidence="1" id="KW-0548">Nucleotidyltransferase</keyword>
<accession>A0A6L2KHM0</accession>
<reference evidence="1" key="1">
    <citation type="journal article" date="2019" name="Sci. Rep.">
        <title>Draft genome of Tanacetum cinerariifolium, the natural source of mosquito coil.</title>
        <authorList>
            <person name="Yamashiro T."/>
            <person name="Shiraishi A."/>
            <person name="Satake H."/>
            <person name="Nakayama K."/>
        </authorList>
    </citation>
    <scope>NUCLEOTIDE SEQUENCE</scope>
</reference>
<organism evidence="1">
    <name type="scientific">Tanacetum cinerariifolium</name>
    <name type="common">Dalmatian daisy</name>
    <name type="synonym">Chrysanthemum cinerariifolium</name>
    <dbReference type="NCBI Taxonomy" id="118510"/>
    <lineage>
        <taxon>Eukaryota</taxon>
        <taxon>Viridiplantae</taxon>
        <taxon>Streptophyta</taxon>
        <taxon>Embryophyta</taxon>
        <taxon>Tracheophyta</taxon>
        <taxon>Spermatophyta</taxon>
        <taxon>Magnoliopsida</taxon>
        <taxon>eudicotyledons</taxon>
        <taxon>Gunneridae</taxon>
        <taxon>Pentapetalae</taxon>
        <taxon>asterids</taxon>
        <taxon>campanulids</taxon>
        <taxon>Asterales</taxon>
        <taxon>Asteraceae</taxon>
        <taxon>Asteroideae</taxon>
        <taxon>Anthemideae</taxon>
        <taxon>Anthemidinae</taxon>
        <taxon>Tanacetum</taxon>
    </lineage>
</organism>
<dbReference type="Gene3D" id="2.40.70.10">
    <property type="entry name" value="Acid Proteases"/>
    <property type="match status" value="1"/>
</dbReference>
<sequence length="571" mass="63917">MTGHQGSSRPFVKCKLVHGASSSRVTCAKNTSSKDASPMLTIFDDDEGLPDFLELQNANACHLKIFTITPLACENHLDNHLDVKLLDLHDHCYVRQAVVENAINKKSQELLKVIEQIKEECDNGDGFEGGSLHCYGLVHSDELGMIVGKLVSSTVFYGRCAYFKEVAKMKEPLTWTKVKGYRPSYKKGHTKAGNDLATATFPFLSKDVADPSTLIEALLLKKPPTLQRPAPSRNQAPRVASRFVLPSMCQMKTLREVNVNFVDASQILVGRTTRGSLILANRGICTPAGIAKDVFVPVGIFIFSADFVIVDYESDPRVPLILGRPFLRPARALIDVHGEEMILRDGKDSSLKDSIDQKDRANLADIFVDPIPDMFTDEHAPDDSSLSIFNVYDDDFLEVKFDAENVYDDPFNSKGEKIKESKLLIDELDLPCDFLPPFEYNSFISQDFSRVDALPSANTEDKVFNPCILIQEKPVKIITRVAQDKKLVISNASLVLEDFDPPFYEPLFFKEVPKSKMLLHFYLKIRKKFSNQGYTLLKRCQKPGHLAARLGCAETKVVTWDDLAFKLITLG</sequence>
<dbReference type="PANTHER" id="PTHR33067">
    <property type="entry name" value="RNA-DIRECTED DNA POLYMERASE-RELATED"/>
    <property type="match status" value="1"/>
</dbReference>
<keyword evidence="1" id="KW-0695">RNA-directed DNA polymerase</keyword>
<dbReference type="PANTHER" id="PTHR33067:SF9">
    <property type="entry name" value="RNA-DIRECTED DNA POLYMERASE"/>
    <property type="match status" value="1"/>
</dbReference>
<proteinExistence type="predicted"/>
<dbReference type="GO" id="GO:0003964">
    <property type="term" value="F:RNA-directed DNA polymerase activity"/>
    <property type="evidence" value="ECO:0007669"/>
    <property type="project" value="UniProtKB-KW"/>
</dbReference>
<dbReference type="AlphaFoldDB" id="A0A6L2KHM0"/>
<name>A0A6L2KHM0_TANCI</name>
<dbReference type="InterPro" id="IPR021109">
    <property type="entry name" value="Peptidase_aspartic_dom_sf"/>
</dbReference>
<protein>
    <submittedName>
        <fullName evidence="1">Reverse transcriptase domain-containing protein</fullName>
    </submittedName>
</protein>
<gene>
    <name evidence="1" type="ORF">Tci_019453</name>
</gene>
<evidence type="ECO:0000313" key="1">
    <source>
        <dbReference type="EMBL" id="GEU47475.1"/>
    </source>
</evidence>
<comment type="caution">
    <text evidence="1">The sequence shown here is derived from an EMBL/GenBank/DDBJ whole genome shotgun (WGS) entry which is preliminary data.</text>
</comment>
<keyword evidence="1" id="KW-0808">Transferase</keyword>
<dbReference type="EMBL" id="BKCJ010002276">
    <property type="protein sequence ID" value="GEU47475.1"/>
    <property type="molecule type" value="Genomic_DNA"/>
</dbReference>